<evidence type="ECO:0000313" key="2">
    <source>
        <dbReference type="Proteomes" id="UP000324222"/>
    </source>
</evidence>
<proteinExistence type="predicted"/>
<evidence type="ECO:0000313" key="1">
    <source>
        <dbReference type="EMBL" id="MPC54096.1"/>
    </source>
</evidence>
<dbReference type="Proteomes" id="UP000324222">
    <property type="component" value="Unassembled WGS sequence"/>
</dbReference>
<sequence>MMPCGNTRVRRGSGCREGGCGDPFRGEAKPATFNLHLISHKDNTRRNMTGNKYSERRDGIVSRLATVTVFVLACGERVIDISGLTRLLTEALLKS</sequence>
<reference evidence="1 2" key="1">
    <citation type="submission" date="2019-05" db="EMBL/GenBank/DDBJ databases">
        <title>Another draft genome of Portunus trituberculatus and its Hox gene families provides insights of decapod evolution.</title>
        <authorList>
            <person name="Jeong J.-H."/>
            <person name="Song I."/>
            <person name="Kim S."/>
            <person name="Choi T."/>
            <person name="Kim D."/>
            <person name="Ryu S."/>
            <person name="Kim W."/>
        </authorList>
    </citation>
    <scope>NUCLEOTIDE SEQUENCE [LARGE SCALE GENOMIC DNA]</scope>
    <source>
        <tissue evidence="1">Muscle</tissue>
    </source>
</reference>
<dbReference type="EMBL" id="VSRR010012104">
    <property type="protein sequence ID" value="MPC54096.1"/>
    <property type="molecule type" value="Genomic_DNA"/>
</dbReference>
<comment type="caution">
    <text evidence="1">The sequence shown here is derived from an EMBL/GenBank/DDBJ whole genome shotgun (WGS) entry which is preliminary data.</text>
</comment>
<name>A0A5B7G9D7_PORTR</name>
<protein>
    <submittedName>
        <fullName evidence="1">Uncharacterized protein</fullName>
    </submittedName>
</protein>
<organism evidence="1 2">
    <name type="scientific">Portunus trituberculatus</name>
    <name type="common">Swimming crab</name>
    <name type="synonym">Neptunus trituberculatus</name>
    <dbReference type="NCBI Taxonomy" id="210409"/>
    <lineage>
        <taxon>Eukaryota</taxon>
        <taxon>Metazoa</taxon>
        <taxon>Ecdysozoa</taxon>
        <taxon>Arthropoda</taxon>
        <taxon>Crustacea</taxon>
        <taxon>Multicrustacea</taxon>
        <taxon>Malacostraca</taxon>
        <taxon>Eumalacostraca</taxon>
        <taxon>Eucarida</taxon>
        <taxon>Decapoda</taxon>
        <taxon>Pleocyemata</taxon>
        <taxon>Brachyura</taxon>
        <taxon>Eubrachyura</taxon>
        <taxon>Portunoidea</taxon>
        <taxon>Portunidae</taxon>
        <taxon>Portuninae</taxon>
        <taxon>Portunus</taxon>
    </lineage>
</organism>
<gene>
    <name evidence="1" type="ORF">E2C01_048002</name>
</gene>
<accession>A0A5B7G9D7</accession>
<dbReference type="AlphaFoldDB" id="A0A5B7G9D7"/>
<keyword evidence="2" id="KW-1185">Reference proteome</keyword>